<feature type="transmembrane region" description="Helical" evidence="7">
    <location>
        <begin position="184"/>
        <end position="203"/>
    </location>
</feature>
<gene>
    <name evidence="9" type="ORF">CBYS24578_00006828</name>
</gene>
<dbReference type="CDD" id="cd17502">
    <property type="entry name" value="MFS_Azr1_MDR_like"/>
    <property type="match status" value="1"/>
</dbReference>
<dbReference type="Gene3D" id="1.20.1250.20">
    <property type="entry name" value="MFS general substrate transporter like domains"/>
    <property type="match status" value="1"/>
</dbReference>
<dbReference type="Proteomes" id="UP000754883">
    <property type="component" value="Unassembled WGS sequence"/>
</dbReference>
<evidence type="ECO:0000256" key="6">
    <source>
        <dbReference type="SAM" id="MobiDB-lite"/>
    </source>
</evidence>
<evidence type="ECO:0000256" key="5">
    <source>
        <dbReference type="ARBA" id="ARBA00023136"/>
    </source>
</evidence>
<accession>A0A9N9UFC9</accession>
<reference evidence="10" key="1">
    <citation type="submission" date="2019-06" db="EMBL/GenBank/DDBJ databases">
        <authorList>
            <person name="Broberg M."/>
        </authorList>
    </citation>
    <scope>NUCLEOTIDE SEQUENCE [LARGE SCALE GENOMIC DNA]</scope>
</reference>
<dbReference type="GO" id="GO:0005886">
    <property type="term" value="C:plasma membrane"/>
    <property type="evidence" value="ECO:0007669"/>
    <property type="project" value="TreeGrafter"/>
</dbReference>
<name>A0A9N9UFC9_9HYPO</name>
<evidence type="ECO:0000259" key="8">
    <source>
        <dbReference type="PROSITE" id="PS50850"/>
    </source>
</evidence>
<dbReference type="InterPro" id="IPR011701">
    <property type="entry name" value="MFS"/>
</dbReference>
<evidence type="ECO:0000256" key="3">
    <source>
        <dbReference type="ARBA" id="ARBA00022692"/>
    </source>
</evidence>
<keyword evidence="3 7" id="KW-0812">Transmembrane</keyword>
<feature type="transmembrane region" description="Helical" evidence="7">
    <location>
        <begin position="526"/>
        <end position="547"/>
    </location>
</feature>
<feature type="transmembrane region" description="Helical" evidence="7">
    <location>
        <begin position="454"/>
        <end position="476"/>
    </location>
</feature>
<dbReference type="Pfam" id="PF07690">
    <property type="entry name" value="MFS_1"/>
    <property type="match status" value="1"/>
</dbReference>
<evidence type="ECO:0000256" key="1">
    <source>
        <dbReference type="ARBA" id="ARBA00004141"/>
    </source>
</evidence>
<feature type="transmembrane region" description="Helical" evidence="7">
    <location>
        <begin position="215"/>
        <end position="235"/>
    </location>
</feature>
<dbReference type="InterPro" id="IPR020846">
    <property type="entry name" value="MFS_dom"/>
</dbReference>
<feature type="domain" description="Major facilitator superfamily (MFS) profile" evidence="8">
    <location>
        <begin position="62"/>
        <end position="556"/>
    </location>
</feature>
<dbReference type="GO" id="GO:0022857">
    <property type="term" value="F:transmembrane transporter activity"/>
    <property type="evidence" value="ECO:0007669"/>
    <property type="project" value="InterPro"/>
</dbReference>
<dbReference type="FunFam" id="1.20.1250.20:FF:000196">
    <property type="entry name" value="MFS toxin efflux pump (AflT)"/>
    <property type="match status" value="1"/>
</dbReference>
<dbReference type="InterPro" id="IPR036259">
    <property type="entry name" value="MFS_trans_sf"/>
</dbReference>
<dbReference type="PROSITE" id="PS50850">
    <property type="entry name" value="MFS"/>
    <property type="match status" value="1"/>
</dbReference>
<keyword evidence="10" id="KW-1185">Reference proteome</keyword>
<dbReference type="PANTHER" id="PTHR23501:SF153">
    <property type="entry name" value="AFLATOXIN EFFLUX PUMP, PUTATIVE-RELATED"/>
    <property type="match status" value="1"/>
</dbReference>
<comment type="subcellular location">
    <subcellularLocation>
        <location evidence="1">Membrane</location>
        <topology evidence="1">Multi-pass membrane protein</topology>
    </subcellularLocation>
</comment>
<keyword evidence="2" id="KW-0813">Transport</keyword>
<feature type="transmembrane region" description="Helical" evidence="7">
    <location>
        <begin position="288"/>
        <end position="305"/>
    </location>
</feature>
<feature type="transmembrane region" description="Helical" evidence="7">
    <location>
        <begin position="366"/>
        <end position="384"/>
    </location>
</feature>
<feature type="transmembrane region" description="Helical" evidence="7">
    <location>
        <begin position="59"/>
        <end position="85"/>
    </location>
</feature>
<feature type="compositionally biased region" description="Polar residues" evidence="6">
    <location>
        <begin position="38"/>
        <end position="47"/>
    </location>
</feature>
<feature type="transmembrane region" description="Helical" evidence="7">
    <location>
        <begin position="325"/>
        <end position="346"/>
    </location>
</feature>
<dbReference type="OrthoDB" id="10021397at2759"/>
<feature type="compositionally biased region" description="Basic and acidic residues" evidence="6">
    <location>
        <begin position="1"/>
        <end position="10"/>
    </location>
</feature>
<evidence type="ECO:0000256" key="2">
    <source>
        <dbReference type="ARBA" id="ARBA00022448"/>
    </source>
</evidence>
<evidence type="ECO:0000313" key="9">
    <source>
        <dbReference type="EMBL" id="CAG9985155.1"/>
    </source>
</evidence>
<dbReference type="FunFam" id="1.20.1720.10:FF:000012">
    <property type="entry name" value="MFS toxin efflux pump (AflT)"/>
    <property type="match status" value="1"/>
</dbReference>
<sequence>MSKNQIHDEDVLGSAMSSEKPPPPGEISSSKAPEKVSEASTSENQEPVPQEKALPILSLILIGAALWFSIFLITLDGTIVANAIPTITDEFHKISDVGWYGSAYLLTQAAFQLLYGKIYAKFSIKYTFIAAIFLFELGSLVCALAPNSTALIIGRAVSGLGGAGVTSGSMTIIAYSVPLRLRPLFIASFGIVFAVSSVCGPLLGGVFTSKLTWRWCFYINLPFGGFTILAIFLVLKEPNRPELDTISLKKKLQSIDFLGTLLFVPAIVCLLLALQWGGSKYSWSNGRIIALLVLFGLLSIAFIAFQHWKGEEATLVLRLLAGRSVLAAAWYGFCNGGAMTLLVYYIPFWHQVIHGVSAVDSGIRLLPFMIGVVITVMLAGAIVSKFGYYTIFLILSSIITPIGEGLLTTWKVDTGFSQWVGYQALIGLGIGLGQQQPLVAIQNVVPKAEIASGTAIVMLVQLLSGSIFVSVGQAVLQNKLVENLAKAFSGRSDFDPSQIANAGATDVLSIVPVDDLPAVLEAYNNALVQVYTVALVLSALTIFGSVAMEWKSVKKEAEKPSELEGSSDK</sequence>
<evidence type="ECO:0000256" key="7">
    <source>
        <dbReference type="SAM" id="Phobius"/>
    </source>
</evidence>
<dbReference type="PANTHER" id="PTHR23501">
    <property type="entry name" value="MAJOR FACILITATOR SUPERFAMILY"/>
    <property type="match status" value="1"/>
</dbReference>
<feature type="region of interest" description="Disordered" evidence="6">
    <location>
        <begin position="1"/>
        <end position="47"/>
    </location>
</feature>
<organism evidence="9 10">
    <name type="scientific">Clonostachys byssicola</name>
    <dbReference type="NCBI Taxonomy" id="160290"/>
    <lineage>
        <taxon>Eukaryota</taxon>
        <taxon>Fungi</taxon>
        <taxon>Dikarya</taxon>
        <taxon>Ascomycota</taxon>
        <taxon>Pezizomycotina</taxon>
        <taxon>Sordariomycetes</taxon>
        <taxon>Hypocreomycetidae</taxon>
        <taxon>Hypocreales</taxon>
        <taxon>Bionectriaceae</taxon>
        <taxon>Clonostachys</taxon>
    </lineage>
</organism>
<feature type="transmembrane region" description="Helical" evidence="7">
    <location>
        <begin position="127"/>
        <end position="146"/>
    </location>
</feature>
<evidence type="ECO:0000313" key="10">
    <source>
        <dbReference type="Proteomes" id="UP000754883"/>
    </source>
</evidence>
<feature type="transmembrane region" description="Helical" evidence="7">
    <location>
        <begin position="152"/>
        <end position="177"/>
    </location>
</feature>
<feature type="transmembrane region" description="Helical" evidence="7">
    <location>
        <begin position="391"/>
        <end position="410"/>
    </location>
</feature>
<protein>
    <recommendedName>
        <fullName evidence="8">Major facilitator superfamily (MFS) profile domain-containing protein</fullName>
    </recommendedName>
</protein>
<dbReference type="SUPFAM" id="SSF103473">
    <property type="entry name" value="MFS general substrate transporter"/>
    <property type="match status" value="1"/>
</dbReference>
<evidence type="ECO:0000256" key="4">
    <source>
        <dbReference type="ARBA" id="ARBA00022989"/>
    </source>
</evidence>
<dbReference type="AlphaFoldDB" id="A0A9N9UFC9"/>
<keyword evidence="5 7" id="KW-0472">Membrane</keyword>
<feature type="transmembrane region" description="Helical" evidence="7">
    <location>
        <begin position="255"/>
        <end position="276"/>
    </location>
</feature>
<reference evidence="9 10" key="2">
    <citation type="submission" date="2021-10" db="EMBL/GenBank/DDBJ databases">
        <authorList>
            <person name="Piombo E."/>
        </authorList>
    </citation>
    <scope>NUCLEOTIDE SEQUENCE [LARGE SCALE GENOMIC DNA]</scope>
</reference>
<keyword evidence="4 7" id="KW-1133">Transmembrane helix</keyword>
<dbReference type="EMBL" id="CABFNO020001394">
    <property type="protein sequence ID" value="CAG9985155.1"/>
    <property type="molecule type" value="Genomic_DNA"/>
</dbReference>
<comment type="caution">
    <text evidence="9">The sequence shown here is derived from an EMBL/GenBank/DDBJ whole genome shotgun (WGS) entry which is preliminary data.</text>
</comment>
<proteinExistence type="predicted"/>